<dbReference type="InterPro" id="IPR046373">
    <property type="entry name" value="Acyl-CoA_Oxase/DH_mid-dom_sf"/>
</dbReference>
<evidence type="ECO:0000256" key="3">
    <source>
        <dbReference type="ARBA" id="ARBA00009347"/>
    </source>
</evidence>
<keyword evidence="8" id="KW-0496">Mitochondrion</keyword>
<dbReference type="InterPro" id="IPR032675">
    <property type="entry name" value="LRR_dom_sf"/>
</dbReference>
<evidence type="ECO:0000256" key="1">
    <source>
        <dbReference type="ARBA" id="ARBA00001974"/>
    </source>
</evidence>
<reference evidence="13" key="1">
    <citation type="submission" date="2022-01" db="EMBL/GenBank/DDBJ databases">
        <authorList>
            <person name="King R."/>
        </authorList>
    </citation>
    <scope>NUCLEOTIDE SEQUENCE</scope>
</reference>
<keyword evidence="5" id="KW-0274">FAD</keyword>
<dbReference type="EMBL" id="OU898281">
    <property type="protein sequence ID" value="CAG9835963.1"/>
    <property type="molecule type" value="Genomic_DNA"/>
</dbReference>
<dbReference type="Pfam" id="PF02771">
    <property type="entry name" value="Acyl-CoA_dh_N"/>
    <property type="match status" value="1"/>
</dbReference>
<dbReference type="Gene3D" id="3.80.10.10">
    <property type="entry name" value="Ribonuclease Inhibitor"/>
    <property type="match status" value="1"/>
</dbReference>
<dbReference type="Gene3D" id="1.20.140.10">
    <property type="entry name" value="Butyryl-CoA Dehydrogenase, subunit A, domain 3"/>
    <property type="match status" value="2"/>
</dbReference>
<dbReference type="GO" id="GO:0005739">
    <property type="term" value="C:mitochondrion"/>
    <property type="evidence" value="ECO:0007669"/>
    <property type="project" value="UniProtKB-SubCell"/>
</dbReference>
<evidence type="ECO:0000256" key="4">
    <source>
        <dbReference type="ARBA" id="ARBA00022630"/>
    </source>
</evidence>
<evidence type="ECO:0000313" key="13">
    <source>
        <dbReference type="EMBL" id="CAG9835963.1"/>
    </source>
</evidence>
<name>A0A9N9T5C3_DIABA</name>
<evidence type="ECO:0000256" key="5">
    <source>
        <dbReference type="ARBA" id="ARBA00022827"/>
    </source>
</evidence>
<dbReference type="OrthoDB" id="354at2759"/>
<dbReference type="GO" id="GO:0016627">
    <property type="term" value="F:oxidoreductase activity, acting on the CH-CH group of donors"/>
    <property type="evidence" value="ECO:0007669"/>
    <property type="project" value="InterPro"/>
</dbReference>
<evidence type="ECO:0000259" key="9">
    <source>
        <dbReference type="Pfam" id="PF00441"/>
    </source>
</evidence>
<dbReference type="InterPro" id="IPR009075">
    <property type="entry name" value="AcylCo_DH/oxidase_C"/>
</dbReference>
<dbReference type="GO" id="GO:0050660">
    <property type="term" value="F:flavin adenine dinucleotide binding"/>
    <property type="evidence" value="ECO:0007669"/>
    <property type="project" value="InterPro"/>
</dbReference>
<dbReference type="InterPro" id="IPR009100">
    <property type="entry name" value="AcylCoA_DH/oxidase_NM_dom_sf"/>
</dbReference>
<proteinExistence type="inferred from homology"/>
<evidence type="ECO:0000259" key="12">
    <source>
        <dbReference type="Pfam" id="PF21343"/>
    </source>
</evidence>
<dbReference type="InterPro" id="IPR043313">
    <property type="entry name" value="LRMDA"/>
</dbReference>
<accession>A0A9N9T5C3</accession>
<dbReference type="Gene3D" id="2.40.110.10">
    <property type="entry name" value="Butyryl-CoA Dehydrogenase, subunit A, domain 2"/>
    <property type="match status" value="1"/>
</dbReference>
<keyword evidence="7" id="KW-0560">Oxidoreductase</keyword>
<dbReference type="Proteomes" id="UP001153709">
    <property type="component" value="Chromosome 6"/>
</dbReference>
<dbReference type="GO" id="GO:0006631">
    <property type="term" value="P:fatty acid metabolic process"/>
    <property type="evidence" value="ECO:0007669"/>
    <property type="project" value="UniProtKB-ARBA"/>
</dbReference>
<feature type="domain" description="Acyl-CoA dehydrogenase/oxidase N-terminal" evidence="11">
    <location>
        <begin position="120"/>
        <end position="199"/>
    </location>
</feature>
<keyword evidence="6" id="KW-0809">Transit peptide</keyword>
<evidence type="ECO:0000259" key="10">
    <source>
        <dbReference type="Pfam" id="PF02770"/>
    </source>
</evidence>
<dbReference type="InterPro" id="IPR049448">
    <property type="entry name" value="ACAD9/ACADV-like_C"/>
</dbReference>
<gene>
    <name evidence="13" type="ORF">DIABBA_LOCUS9100</name>
</gene>
<organism evidence="13 14">
    <name type="scientific">Diabrotica balteata</name>
    <name type="common">Banded cucumber beetle</name>
    <dbReference type="NCBI Taxonomy" id="107213"/>
    <lineage>
        <taxon>Eukaryota</taxon>
        <taxon>Metazoa</taxon>
        <taxon>Ecdysozoa</taxon>
        <taxon>Arthropoda</taxon>
        <taxon>Hexapoda</taxon>
        <taxon>Insecta</taxon>
        <taxon>Pterygota</taxon>
        <taxon>Neoptera</taxon>
        <taxon>Endopterygota</taxon>
        <taxon>Coleoptera</taxon>
        <taxon>Polyphaga</taxon>
        <taxon>Cucujiformia</taxon>
        <taxon>Chrysomeloidea</taxon>
        <taxon>Chrysomelidae</taxon>
        <taxon>Galerucinae</taxon>
        <taxon>Diabroticina</taxon>
        <taxon>Diabroticites</taxon>
        <taxon>Diabrotica</taxon>
    </lineage>
</organism>
<dbReference type="PANTHER" id="PTHR46282:SF1">
    <property type="entry name" value="LEUCINE-RICH REPEAT-CONTAINING PROTEIN 72-LIKE"/>
    <property type="match status" value="1"/>
</dbReference>
<evidence type="ECO:0000313" key="14">
    <source>
        <dbReference type="Proteomes" id="UP001153709"/>
    </source>
</evidence>
<evidence type="ECO:0000259" key="11">
    <source>
        <dbReference type="Pfam" id="PF02771"/>
    </source>
</evidence>
<dbReference type="SUPFAM" id="SSF47203">
    <property type="entry name" value="Acyl-CoA dehydrogenase C-terminal domain-like"/>
    <property type="match status" value="1"/>
</dbReference>
<feature type="domain" description="ACAD9/ACADV-like C-terminal" evidence="12">
    <location>
        <begin position="466"/>
        <end position="583"/>
    </location>
</feature>
<dbReference type="Pfam" id="PF00441">
    <property type="entry name" value="Acyl-CoA_dh_1"/>
    <property type="match status" value="1"/>
</dbReference>
<dbReference type="Pfam" id="PF02770">
    <property type="entry name" value="Acyl-CoA_dh_M"/>
    <property type="match status" value="1"/>
</dbReference>
<dbReference type="SUPFAM" id="SSF52058">
    <property type="entry name" value="L domain-like"/>
    <property type="match status" value="1"/>
</dbReference>
<dbReference type="InterPro" id="IPR013786">
    <property type="entry name" value="AcylCoA_DH/ox_N"/>
</dbReference>
<dbReference type="Gene3D" id="1.10.540.10">
    <property type="entry name" value="Acyl-CoA dehydrogenase/oxidase, N-terminal domain"/>
    <property type="match status" value="1"/>
</dbReference>
<dbReference type="Pfam" id="PF21343">
    <property type="entry name" value="ACAD9-ACADV_C"/>
    <property type="match status" value="1"/>
</dbReference>
<evidence type="ECO:0000256" key="2">
    <source>
        <dbReference type="ARBA" id="ARBA00004173"/>
    </source>
</evidence>
<sequence>MWTRKSLKNRIYLKRIISTDVSYFGTTHTTHQQVPAVKDTEDKYEKQLKDFQTITNVTKKVRTKKPQKPLFVKNFLLGKFDTDLLTFPELNKEDTKLLEQDVSLVRNLMKQNHMIDCTSMTRKFRQNLSDFKALGLQAAQLMNGRECNVTETSVFLEALSEHNLRNSIVNNEQLGIQTLNRFGNDQQKVKYLTKLMNGEMLSATCISEPHAVDFNSFLTKAKLSSDGKYWVLNGMKSAVVNGISANILFVYAVSQVVKRDNLVETALTVFAIDKDVPGISYREVSNSGLELADITFTDVQIPVENVIGEVNKAQSILSRIVTDLRLNVGPMAISVSKKILNNVITDIRTKSDDKNLLHETDAIRDSIAEMVVSLYAMESMLYLTTGLTDNFKDQDIEVESSIVKVFSSYSTLKLATSALELSGINLNKIRNPLFHIHFGLRRAWTNRRNNEDNPKLDLELGDYLHPSLENSSKQLEYCIKRLEFAAEVLLTRYGPDVLNFHMDIRRLADSIIDTYAIAACLSRASRSYCIGLQHADVEMMLATTFTNSATERVKENVLKIYSGPYNTNDENHRLISKKMFKHNNDEHPDVQVVELKYLRDQYYENEIDVGLDMTSIRTLILLDKTLNQMMLFPQEHNVEDNDQSLQRLSLAHERLHSMPKILLEEVAPTVKILDISHNEFEKLDFLDQFHELTTLICDHNDITSNQILPFLPKLELLWMNNCKILDIYRWVYRLSSSCPNLKYLSLMGNPSIPFYTNGGSNLEQMRYRLFILSLFPKLVHLDDKPVTEDERKKSHKLYHKDILEIIATKAQQTMPDYMRRVSQRMSQQMSVMLSCVGTSNSETKNFIV</sequence>
<keyword evidence="4" id="KW-0285">Flavoprotein</keyword>
<dbReference type="AlphaFoldDB" id="A0A9N9T5C3"/>
<keyword evidence="14" id="KW-1185">Reference proteome</keyword>
<protein>
    <submittedName>
        <fullName evidence="13">Uncharacterized protein</fullName>
    </submittedName>
</protein>
<comment type="subcellular location">
    <subcellularLocation>
        <location evidence="2">Mitochondrion</location>
    </subcellularLocation>
</comment>
<comment type="similarity">
    <text evidence="3">Belongs to the acyl-CoA dehydrogenase family.</text>
</comment>
<dbReference type="SUPFAM" id="SSF56645">
    <property type="entry name" value="Acyl-CoA dehydrogenase NM domain-like"/>
    <property type="match status" value="1"/>
</dbReference>
<feature type="domain" description="Acyl-CoA dehydrogenase/oxidase C-terminal" evidence="9">
    <location>
        <begin position="323"/>
        <end position="424"/>
    </location>
</feature>
<dbReference type="InterPro" id="IPR036250">
    <property type="entry name" value="AcylCo_DH-like_C"/>
</dbReference>
<evidence type="ECO:0000256" key="6">
    <source>
        <dbReference type="ARBA" id="ARBA00022946"/>
    </source>
</evidence>
<dbReference type="InterPro" id="IPR006091">
    <property type="entry name" value="Acyl-CoA_Oxase/DH_mid-dom"/>
</dbReference>
<dbReference type="PANTHER" id="PTHR46282">
    <property type="entry name" value="LEUCINE-RICH MELANOCYTE DIFFERENTIATION-ASSOCIATED PROTEIN"/>
    <property type="match status" value="1"/>
</dbReference>
<feature type="domain" description="Acyl-CoA oxidase/dehydrogenase middle" evidence="10">
    <location>
        <begin position="204"/>
        <end position="299"/>
    </location>
</feature>
<dbReference type="InterPro" id="IPR037069">
    <property type="entry name" value="AcylCoA_DH/ox_N_sf"/>
</dbReference>
<comment type="cofactor">
    <cofactor evidence="1">
        <name>FAD</name>
        <dbReference type="ChEBI" id="CHEBI:57692"/>
    </cofactor>
</comment>
<evidence type="ECO:0000256" key="7">
    <source>
        <dbReference type="ARBA" id="ARBA00023002"/>
    </source>
</evidence>
<evidence type="ECO:0000256" key="8">
    <source>
        <dbReference type="ARBA" id="ARBA00023128"/>
    </source>
</evidence>